<organism evidence="1 2">
    <name type="scientific">Brachionus plicatilis</name>
    <name type="common">Marine rotifer</name>
    <name type="synonym">Brachionus muelleri</name>
    <dbReference type="NCBI Taxonomy" id="10195"/>
    <lineage>
        <taxon>Eukaryota</taxon>
        <taxon>Metazoa</taxon>
        <taxon>Spiralia</taxon>
        <taxon>Gnathifera</taxon>
        <taxon>Rotifera</taxon>
        <taxon>Eurotatoria</taxon>
        <taxon>Monogononta</taxon>
        <taxon>Pseudotrocha</taxon>
        <taxon>Ploima</taxon>
        <taxon>Brachionidae</taxon>
        <taxon>Brachionus</taxon>
    </lineage>
</organism>
<accession>A0A3M7SW15</accession>
<sequence length="93" mass="10802">MASLKLAMSNVKNVLVLHFGIIRYSNDRSNFYFKIYQKKKDLQVEGRCYAKMASGTLISQSLISIYLKKIFIRLKVLISDSKEKLSLKISIYF</sequence>
<proteinExistence type="predicted"/>
<evidence type="ECO:0000313" key="1">
    <source>
        <dbReference type="EMBL" id="RNA40021.1"/>
    </source>
</evidence>
<comment type="caution">
    <text evidence="1">The sequence shown here is derived from an EMBL/GenBank/DDBJ whole genome shotgun (WGS) entry which is preliminary data.</text>
</comment>
<name>A0A3M7SW15_BRAPC</name>
<reference evidence="1 2" key="1">
    <citation type="journal article" date="2018" name="Sci. Rep.">
        <title>Genomic signatures of local adaptation to the degree of environmental predictability in rotifers.</title>
        <authorList>
            <person name="Franch-Gras L."/>
            <person name="Hahn C."/>
            <person name="Garcia-Roger E.M."/>
            <person name="Carmona M.J."/>
            <person name="Serra M."/>
            <person name="Gomez A."/>
        </authorList>
    </citation>
    <scope>NUCLEOTIDE SEQUENCE [LARGE SCALE GENOMIC DNA]</scope>
    <source>
        <strain evidence="1">HYR1</strain>
    </source>
</reference>
<dbReference type="AlphaFoldDB" id="A0A3M7SW15"/>
<protein>
    <submittedName>
        <fullName evidence="1">Uncharacterized protein</fullName>
    </submittedName>
</protein>
<gene>
    <name evidence="1" type="ORF">BpHYR1_050284</name>
</gene>
<evidence type="ECO:0000313" key="2">
    <source>
        <dbReference type="Proteomes" id="UP000276133"/>
    </source>
</evidence>
<dbReference type="Proteomes" id="UP000276133">
    <property type="component" value="Unassembled WGS sequence"/>
</dbReference>
<dbReference type="EMBL" id="REGN01000685">
    <property type="protein sequence ID" value="RNA40021.1"/>
    <property type="molecule type" value="Genomic_DNA"/>
</dbReference>
<keyword evidence="2" id="KW-1185">Reference proteome</keyword>